<keyword evidence="2" id="KW-1185">Reference proteome</keyword>
<organism evidence="1 2">
    <name type="scientific">Trametes versicolor (strain FP-101664)</name>
    <name type="common">White-rot fungus</name>
    <name type="synonym">Coriolus versicolor</name>
    <dbReference type="NCBI Taxonomy" id="717944"/>
    <lineage>
        <taxon>Eukaryota</taxon>
        <taxon>Fungi</taxon>
        <taxon>Dikarya</taxon>
        <taxon>Basidiomycota</taxon>
        <taxon>Agaricomycotina</taxon>
        <taxon>Agaricomycetes</taxon>
        <taxon>Polyporales</taxon>
        <taxon>Polyporaceae</taxon>
        <taxon>Trametes</taxon>
    </lineage>
</organism>
<dbReference type="Proteomes" id="UP000054317">
    <property type="component" value="Unassembled WGS sequence"/>
</dbReference>
<dbReference type="RefSeq" id="XP_008045759.1">
    <property type="nucleotide sequence ID" value="XM_008047568.1"/>
</dbReference>
<gene>
    <name evidence="1" type="ORF">TRAVEDRAFT_101781</name>
</gene>
<proteinExistence type="predicted"/>
<dbReference type="GeneID" id="19406646"/>
<evidence type="ECO:0000313" key="1">
    <source>
        <dbReference type="EMBL" id="EIW51355.1"/>
    </source>
</evidence>
<accession>R7S6Y5</accession>
<dbReference type="KEGG" id="tvs:TRAVEDRAFT_101781"/>
<protein>
    <recommendedName>
        <fullName evidence="3">hAT-like transposase RNase-H fold domain-containing protein</fullName>
    </recommendedName>
</protein>
<dbReference type="OrthoDB" id="2792018at2759"/>
<feature type="non-terminal residue" evidence="1">
    <location>
        <position position="1"/>
    </location>
</feature>
<evidence type="ECO:0000313" key="2">
    <source>
        <dbReference type="Proteomes" id="UP000054317"/>
    </source>
</evidence>
<reference evidence="2" key="1">
    <citation type="journal article" date="2012" name="Science">
        <title>The Paleozoic origin of enzymatic lignin decomposition reconstructed from 31 fungal genomes.</title>
        <authorList>
            <person name="Floudas D."/>
            <person name="Binder M."/>
            <person name="Riley R."/>
            <person name="Barry K."/>
            <person name="Blanchette R.A."/>
            <person name="Henrissat B."/>
            <person name="Martinez A.T."/>
            <person name="Otillar R."/>
            <person name="Spatafora J.W."/>
            <person name="Yadav J.S."/>
            <person name="Aerts A."/>
            <person name="Benoit I."/>
            <person name="Boyd A."/>
            <person name="Carlson A."/>
            <person name="Copeland A."/>
            <person name="Coutinho P.M."/>
            <person name="de Vries R.P."/>
            <person name="Ferreira P."/>
            <person name="Findley K."/>
            <person name="Foster B."/>
            <person name="Gaskell J."/>
            <person name="Glotzer D."/>
            <person name="Gorecki P."/>
            <person name="Heitman J."/>
            <person name="Hesse C."/>
            <person name="Hori C."/>
            <person name="Igarashi K."/>
            <person name="Jurgens J.A."/>
            <person name="Kallen N."/>
            <person name="Kersten P."/>
            <person name="Kohler A."/>
            <person name="Kuees U."/>
            <person name="Kumar T.K.A."/>
            <person name="Kuo A."/>
            <person name="LaButti K."/>
            <person name="Larrondo L.F."/>
            <person name="Lindquist E."/>
            <person name="Ling A."/>
            <person name="Lombard V."/>
            <person name="Lucas S."/>
            <person name="Lundell T."/>
            <person name="Martin R."/>
            <person name="McLaughlin D.J."/>
            <person name="Morgenstern I."/>
            <person name="Morin E."/>
            <person name="Murat C."/>
            <person name="Nagy L.G."/>
            <person name="Nolan M."/>
            <person name="Ohm R.A."/>
            <person name="Patyshakuliyeva A."/>
            <person name="Rokas A."/>
            <person name="Ruiz-Duenas F.J."/>
            <person name="Sabat G."/>
            <person name="Salamov A."/>
            <person name="Samejima M."/>
            <person name="Schmutz J."/>
            <person name="Slot J.C."/>
            <person name="St John F."/>
            <person name="Stenlid J."/>
            <person name="Sun H."/>
            <person name="Sun S."/>
            <person name="Syed K."/>
            <person name="Tsang A."/>
            <person name="Wiebenga A."/>
            <person name="Young D."/>
            <person name="Pisabarro A."/>
            <person name="Eastwood D.C."/>
            <person name="Martin F."/>
            <person name="Cullen D."/>
            <person name="Grigoriev I.V."/>
            <person name="Hibbett D.S."/>
        </authorList>
    </citation>
    <scope>NUCLEOTIDE SEQUENCE [LARGE SCALE GENOMIC DNA]</scope>
    <source>
        <strain evidence="2">FP-101664</strain>
    </source>
</reference>
<evidence type="ECO:0008006" key="3">
    <source>
        <dbReference type="Google" id="ProtNLM"/>
    </source>
</evidence>
<dbReference type="OMA" id="MWINTAH"/>
<name>R7S6Y5_TRAVS</name>
<feature type="non-terminal residue" evidence="1">
    <location>
        <position position="120"/>
    </location>
</feature>
<sequence>LRKFELSAREWTIAHQLTDVLKFFSRGTPNLATVIPAMDLIDQQLASKHKMTAKYDFAIRTAMGLAKRTLNKYYELSDSSEAYRIAMILHPSFKKAYFEQAAWLPEWIETAEGLVRKRFD</sequence>
<dbReference type="EMBL" id="JH711831">
    <property type="protein sequence ID" value="EIW51355.1"/>
    <property type="molecule type" value="Genomic_DNA"/>
</dbReference>
<dbReference type="AlphaFoldDB" id="R7S6Y5"/>